<keyword evidence="2" id="KW-0813">Transport</keyword>
<evidence type="ECO:0000313" key="6">
    <source>
        <dbReference type="EMBL" id="PXY38251.1"/>
    </source>
</evidence>
<dbReference type="EMBL" id="MASU01000001">
    <property type="protein sequence ID" value="PXY38251.1"/>
    <property type="molecule type" value="Genomic_DNA"/>
</dbReference>
<dbReference type="PANTHER" id="PTHR30061">
    <property type="entry name" value="MALTOSE-BINDING PERIPLASMIC PROTEIN"/>
    <property type="match status" value="1"/>
</dbReference>
<dbReference type="GO" id="GO:0015768">
    <property type="term" value="P:maltose transport"/>
    <property type="evidence" value="ECO:0007669"/>
    <property type="project" value="TreeGrafter"/>
</dbReference>
<evidence type="ECO:0000313" key="7">
    <source>
        <dbReference type="Proteomes" id="UP000247892"/>
    </source>
</evidence>
<dbReference type="OrthoDB" id="9795467at2"/>
<evidence type="ECO:0000256" key="1">
    <source>
        <dbReference type="ARBA" id="ARBA00008520"/>
    </source>
</evidence>
<comment type="caution">
    <text evidence="6">The sequence shown here is derived from an EMBL/GenBank/DDBJ whole genome shotgun (WGS) entry which is preliminary data.</text>
</comment>
<keyword evidence="7" id="KW-1185">Reference proteome</keyword>
<feature type="chain" id="PRO_5016252272" evidence="5">
    <location>
        <begin position="36"/>
        <end position="449"/>
    </location>
</feature>
<organism evidence="6 7">
    <name type="scientific">Prauserella flavalba</name>
    <dbReference type="NCBI Taxonomy" id="1477506"/>
    <lineage>
        <taxon>Bacteria</taxon>
        <taxon>Bacillati</taxon>
        <taxon>Actinomycetota</taxon>
        <taxon>Actinomycetes</taxon>
        <taxon>Pseudonocardiales</taxon>
        <taxon>Pseudonocardiaceae</taxon>
        <taxon>Prauserella</taxon>
    </lineage>
</organism>
<dbReference type="Proteomes" id="UP000247892">
    <property type="component" value="Unassembled WGS sequence"/>
</dbReference>
<dbReference type="GO" id="GO:0055052">
    <property type="term" value="C:ATP-binding cassette (ABC) transporter complex, substrate-binding subunit-containing"/>
    <property type="evidence" value="ECO:0007669"/>
    <property type="project" value="TreeGrafter"/>
</dbReference>
<dbReference type="Gene3D" id="3.40.190.10">
    <property type="entry name" value="Periplasmic binding protein-like II"/>
    <property type="match status" value="2"/>
</dbReference>
<dbReference type="GO" id="GO:1901982">
    <property type="term" value="F:maltose binding"/>
    <property type="evidence" value="ECO:0007669"/>
    <property type="project" value="TreeGrafter"/>
</dbReference>
<evidence type="ECO:0000256" key="4">
    <source>
        <dbReference type="SAM" id="MobiDB-lite"/>
    </source>
</evidence>
<sequence length="449" mass="47853">MNRALRRTWSTRQNRRAHRRFTALTAVAAVSLTLAACGGDGGSDQADAARQAAEDPQSVTGTVTWWDTSDATNEAPAFRELVERFEQKYPNIDVDYVNVPFDGADDKFKTAAQAGDGAPDVMRADVGWTPTFAALGYLQPLDGTPALKGSDDYLSTPMRSNTYEGKTYGVPEVTDTLGLLYNKEHFARAGITEPPKTWDDLRTAARKLEQAIPGTTGVFLNADAYFLLPFIYGQGGDVVDMQSQQISIDSPEVTAAVETVRDLTAEGTGATDTSANKYTNMLNGFKGGTTSMMINGPWAVSDVLTGKAFADPENLGVATVPAGPKGQAGPVGGHNLVVYAGSPDLAASYLFVEFLNSAESQAYAAARNNTMPTRRSVYERPEIADNPVISAFQEPLEGAAPRPPAPGAGDLYDIVTPYYEQILGGQVSIADGLRQAQQKAKGAVPGFES</sequence>
<dbReference type="SUPFAM" id="SSF53850">
    <property type="entry name" value="Periplasmic binding protein-like II"/>
    <property type="match status" value="1"/>
</dbReference>
<reference evidence="6 7" key="1">
    <citation type="submission" date="2016-07" db="EMBL/GenBank/DDBJ databases">
        <title>Draft genome sequence of Prauserella sp. YIM 121212, isolated from alkaline soil.</title>
        <authorList>
            <person name="Ruckert C."/>
            <person name="Albersmeier A."/>
            <person name="Jiang C.-L."/>
            <person name="Jiang Y."/>
            <person name="Kalinowski J."/>
            <person name="Schneider O."/>
            <person name="Winkler A."/>
            <person name="Zotchev S.B."/>
        </authorList>
    </citation>
    <scope>NUCLEOTIDE SEQUENCE [LARGE SCALE GENOMIC DNA]</scope>
    <source>
        <strain evidence="6 7">YIM 121212</strain>
    </source>
</reference>
<evidence type="ECO:0000256" key="2">
    <source>
        <dbReference type="ARBA" id="ARBA00022448"/>
    </source>
</evidence>
<feature type="region of interest" description="Disordered" evidence="4">
    <location>
        <begin position="40"/>
        <end position="60"/>
    </location>
</feature>
<gene>
    <name evidence="6" type="ORF">BA062_00345</name>
</gene>
<proteinExistence type="inferred from homology"/>
<comment type="similarity">
    <text evidence="1">Belongs to the bacterial solute-binding protein 1 family.</text>
</comment>
<keyword evidence="3 5" id="KW-0732">Signal</keyword>
<dbReference type="PANTHER" id="PTHR30061:SF50">
    <property type="entry name" value="MALTOSE_MALTODEXTRIN-BINDING PERIPLASMIC PROTEIN"/>
    <property type="match status" value="1"/>
</dbReference>
<evidence type="ECO:0000256" key="3">
    <source>
        <dbReference type="ARBA" id="ARBA00022729"/>
    </source>
</evidence>
<dbReference type="Pfam" id="PF01547">
    <property type="entry name" value="SBP_bac_1"/>
    <property type="match status" value="1"/>
</dbReference>
<dbReference type="AlphaFoldDB" id="A0A318LWS8"/>
<dbReference type="RefSeq" id="WP_110333984.1">
    <property type="nucleotide sequence ID" value="NZ_MASU01000001.1"/>
</dbReference>
<feature type="compositionally biased region" description="Low complexity" evidence="4">
    <location>
        <begin position="40"/>
        <end position="55"/>
    </location>
</feature>
<dbReference type="GO" id="GO:0042956">
    <property type="term" value="P:maltodextrin transmembrane transport"/>
    <property type="evidence" value="ECO:0007669"/>
    <property type="project" value="TreeGrafter"/>
</dbReference>
<feature type="signal peptide" evidence="5">
    <location>
        <begin position="1"/>
        <end position="35"/>
    </location>
</feature>
<dbReference type="InterPro" id="IPR006059">
    <property type="entry name" value="SBP"/>
</dbReference>
<name>A0A318LWS8_9PSEU</name>
<protein>
    <submittedName>
        <fullName evidence="6">Sugar ABC transporter substrate-binding protein</fullName>
    </submittedName>
</protein>
<accession>A0A318LWS8</accession>
<evidence type="ECO:0000256" key="5">
    <source>
        <dbReference type="SAM" id="SignalP"/>
    </source>
</evidence>